<gene>
    <name evidence="5" type="ORF">AUJ29_01150</name>
</gene>
<dbReference type="InterPro" id="IPR011249">
    <property type="entry name" value="Metalloenz_LuxS/M16"/>
</dbReference>
<protein>
    <recommendedName>
        <fullName evidence="7">Peptidase M16</fullName>
    </recommendedName>
</protein>
<dbReference type="Pfam" id="PF05193">
    <property type="entry name" value="Peptidase_M16_C"/>
    <property type="match status" value="1"/>
</dbReference>
<dbReference type="SUPFAM" id="SSF63411">
    <property type="entry name" value="LuxS/MPP-like metallohydrolase"/>
    <property type="match status" value="2"/>
</dbReference>
<dbReference type="GO" id="GO:0046872">
    <property type="term" value="F:metal ion binding"/>
    <property type="evidence" value="ECO:0007669"/>
    <property type="project" value="InterPro"/>
</dbReference>
<dbReference type="InterPro" id="IPR007863">
    <property type="entry name" value="Peptidase_M16_C"/>
</dbReference>
<dbReference type="PANTHER" id="PTHR11851:SF49">
    <property type="entry name" value="MITOCHONDRIAL-PROCESSING PEPTIDASE SUBUNIT ALPHA"/>
    <property type="match status" value="1"/>
</dbReference>
<sequence length="419" mass="47253">MNTLKNRLKVITHYMPDSHGVTAGIFVGTGSRYENSGHAGISHFLEHMFFKGTKKRPTPADISRSIEAIGGHANAATSQDYTFFYNQVPPSHARTALEVLSDMINNSLFERDAITREKLVVLEELNMYLDTPSRYVYDILMNLTWPRTDLGRDVIGAQSSINAIQRQDILDYINANYQPQNTVVSVAGKFSRAAILKDIDKYFGSAENKKLPVFKKVRDTQTRARVHIHTKKTDQVHLALGVPSLPYNHKDEPALTLLDTILGSNMSSRLFLNIRERQGLCYSIHSFVEKFAETGLFGIAAGLNTAKINEAIRSIVGELVKLTKEKVSSSELDNAKEYLKGNLYLQMDSTDYMAIWYGGQGLFGKNIKTPERKIDELSRVKENDIIRLAGKLFRKEKFNLAVIGPFGEKDEKRFLKLLN</sequence>
<dbReference type="Proteomes" id="UP000182465">
    <property type="component" value="Unassembled WGS sequence"/>
</dbReference>
<dbReference type="InterPro" id="IPR050361">
    <property type="entry name" value="MPP/UQCRC_Complex"/>
</dbReference>
<dbReference type="InterPro" id="IPR011765">
    <property type="entry name" value="Pept_M16_N"/>
</dbReference>
<accession>A0A1J4U4S0</accession>
<dbReference type="Pfam" id="PF00675">
    <property type="entry name" value="Peptidase_M16"/>
    <property type="match status" value="1"/>
</dbReference>
<evidence type="ECO:0008006" key="7">
    <source>
        <dbReference type="Google" id="ProtNLM"/>
    </source>
</evidence>
<dbReference type="GO" id="GO:0004222">
    <property type="term" value="F:metalloendopeptidase activity"/>
    <property type="evidence" value="ECO:0007669"/>
    <property type="project" value="InterPro"/>
</dbReference>
<comment type="similarity">
    <text evidence="1 2">Belongs to the peptidase M16 family.</text>
</comment>
<evidence type="ECO:0000256" key="2">
    <source>
        <dbReference type="RuleBase" id="RU004447"/>
    </source>
</evidence>
<dbReference type="AlphaFoldDB" id="A0A1J4U4S0"/>
<dbReference type="Gene3D" id="3.30.830.10">
    <property type="entry name" value="Metalloenzyme, LuxS/M16 peptidase-like"/>
    <property type="match status" value="2"/>
</dbReference>
<evidence type="ECO:0000313" key="6">
    <source>
        <dbReference type="Proteomes" id="UP000182465"/>
    </source>
</evidence>
<dbReference type="EMBL" id="MNVB01000027">
    <property type="protein sequence ID" value="OIO17590.1"/>
    <property type="molecule type" value="Genomic_DNA"/>
</dbReference>
<dbReference type="GO" id="GO:0006508">
    <property type="term" value="P:proteolysis"/>
    <property type="evidence" value="ECO:0007669"/>
    <property type="project" value="InterPro"/>
</dbReference>
<proteinExistence type="inferred from homology"/>
<organism evidence="5 6">
    <name type="scientific">Candidatus Kuenenbacteria bacterium CG1_02_38_13</name>
    <dbReference type="NCBI Taxonomy" id="1805235"/>
    <lineage>
        <taxon>Bacteria</taxon>
        <taxon>Candidatus Kueneniibacteriota</taxon>
    </lineage>
</organism>
<feature type="domain" description="Peptidase M16 C-terminal" evidence="4">
    <location>
        <begin position="164"/>
        <end position="338"/>
    </location>
</feature>
<dbReference type="InterPro" id="IPR001431">
    <property type="entry name" value="Pept_M16_Zn_BS"/>
</dbReference>
<evidence type="ECO:0000259" key="4">
    <source>
        <dbReference type="Pfam" id="PF05193"/>
    </source>
</evidence>
<reference evidence="5" key="1">
    <citation type="journal article" date="2016" name="Environ. Microbiol.">
        <title>Genomic resolution of a cold subsurface aquifer community provides metabolic insights for novel microbes adapted to high CO concentrations.</title>
        <authorList>
            <person name="Probst A.J."/>
            <person name="Castelle C.J."/>
            <person name="Singh A."/>
            <person name="Brown C.T."/>
            <person name="Anantharaman K."/>
            <person name="Sharon I."/>
            <person name="Hug L.A."/>
            <person name="Burstein D."/>
            <person name="Emerson J.B."/>
            <person name="Thomas B.C."/>
            <person name="Banfield J.F."/>
        </authorList>
    </citation>
    <scope>NUCLEOTIDE SEQUENCE [LARGE SCALE GENOMIC DNA]</scope>
    <source>
        <strain evidence="5">CG1_02_38_13</strain>
    </source>
</reference>
<evidence type="ECO:0000313" key="5">
    <source>
        <dbReference type="EMBL" id="OIO17590.1"/>
    </source>
</evidence>
<name>A0A1J4U4S0_9BACT</name>
<evidence type="ECO:0000259" key="3">
    <source>
        <dbReference type="Pfam" id="PF00675"/>
    </source>
</evidence>
<feature type="domain" description="Peptidase M16 N-terminal" evidence="3">
    <location>
        <begin position="9"/>
        <end position="156"/>
    </location>
</feature>
<evidence type="ECO:0000256" key="1">
    <source>
        <dbReference type="ARBA" id="ARBA00007261"/>
    </source>
</evidence>
<comment type="caution">
    <text evidence="5">The sequence shown here is derived from an EMBL/GenBank/DDBJ whole genome shotgun (WGS) entry which is preliminary data.</text>
</comment>
<dbReference type="PROSITE" id="PS00143">
    <property type="entry name" value="INSULINASE"/>
    <property type="match status" value="1"/>
</dbReference>
<dbReference type="PANTHER" id="PTHR11851">
    <property type="entry name" value="METALLOPROTEASE"/>
    <property type="match status" value="1"/>
</dbReference>